<sequence length="90" mass="10565">MLLFYSAGNYVKHKEMFCSASEKFNENSFALVQCGYLLVNKKIVRKEPKQELDIVEANKHFGDVINLIDKKDHFILFVNWRKVTPFEVIP</sequence>
<keyword evidence="2" id="KW-1185">Reference proteome</keyword>
<dbReference type="EMBL" id="CP012850">
    <property type="protein sequence ID" value="ALI36650.1"/>
    <property type="molecule type" value="Genomic_DNA"/>
</dbReference>
<organism evidence="1 2">
    <name type="scientific">Candidatus Nitrosocosmicus oleophilus</name>
    <dbReference type="NCBI Taxonomy" id="1353260"/>
    <lineage>
        <taxon>Archaea</taxon>
        <taxon>Nitrososphaerota</taxon>
        <taxon>Nitrososphaeria</taxon>
        <taxon>Nitrososphaerales</taxon>
        <taxon>Nitrososphaeraceae</taxon>
        <taxon>Candidatus Nitrosocosmicus</taxon>
    </lineage>
</organism>
<dbReference type="GeneID" id="60422395"/>
<name>A0A654M105_9ARCH</name>
<dbReference type="KEGG" id="taa:NMY3_02454"/>
<dbReference type="AlphaFoldDB" id="A0A654M105"/>
<evidence type="ECO:0000313" key="1">
    <source>
        <dbReference type="EMBL" id="ALI36650.1"/>
    </source>
</evidence>
<reference evidence="2" key="1">
    <citation type="submission" date="2015-10" db="EMBL/GenBank/DDBJ databases">
        <title>Niche specialization of a soil ammonia-oxidizing archaeon, Candidatus Nitrosocosmicus oleophilus.</title>
        <authorList>
            <person name="Jung M.-Y."/>
            <person name="Rhee S.-K."/>
        </authorList>
    </citation>
    <scope>NUCLEOTIDE SEQUENCE [LARGE SCALE GENOMIC DNA]</scope>
    <source>
        <strain evidence="2">MY3</strain>
    </source>
</reference>
<evidence type="ECO:0000313" key="2">
    <source>
        <dbReference type="Proteomes" id="UP000058925"/>
    </source>
</evidence>
<protein>
    <submittedName>
        <fullName evidence="1">Uncharacterized protein</fullName>
    </submittedName>
</protein>
<dbReference type="Proteomes" id="UP000058925">
    <property type="component" value="Chromosome"/>
</dbReference>
<gene>
    <name evidence="1" type="ORF">NMY3_02454</name>
</gene>
<accession>A0A654M105</accession>
<dbReference type="RefSeq" id="WP_196815873.1">
    <property type="nucleotide sequence ID" value="NZ_CP012850.1"/>
</dbReference>
<proteinExistence type="predicted"/>